<reference evidence="4" key="1">
    <citation type="submission" date="2016-05" db="EMBL/GenBank/DDBJ databases">
        <title>Comparative genomics of biotechnologically important yeasts.</title>
        <authorList>
            <consortium name="DOE Joint Genome Institute"/>
            <person name="Riley R."/>
            <person name="Haridas S."/>
            <person name="Wolfe K.H."/>
            <person name="Lopes M.R."/>
            <person name="Hittinger C.T."/>
            <person name="Goker M."/>
            <person name="Salamov A."/>
            <person name="Wisecaver J."/>
            <person name="Long T.M."/>
            <person name="Aerts A.L."/>
            <person name="Barry K."/>
            <person name="Choi C."/>
            <person name="Clum A."/>
            <person name="Coughlan A.Y."/>
            <person name="Deshpande S."/>
            <person name="Douglass A.P."/>
            <person name="Hanson S.J."/>
            <person name="Klenk H.-P."/>
            <person name="Labutti K."/>
            <person name="Lapidus A."/>
            <person name="Lindquist E."/>
            <person name="Lipzen A."/>
            <person name="Meier-Kolthoff J.P."/>
            <person name="Ohm R.A."/>
            <person name="Otillar R.P."/>
            <person name="Pangilinan J."/>
            <person name="Peng Y."/>
            <person name="Rokas A."/>
            <person name="Rosa C.A."/>
            <person name="Scheuner C."/>
            <person name="Sibirny A.A."/>
            <person name="Slot J.C."/>
            <person name="Stielow J.B."/>
            <person name="Sun H."/>
            <person name="Kurtzman C.P."/>
            <person name="Blackwell M."/>
            <person name="Grigoriev I.V."/>
            <person name="Jeffries T.W."/>
        </authorList>
    </citation>
    <scope>NUCLEOTIDE SEQUENCE [LARGE SCALE GENOMIC DNA]</scope>
    <source>
        <strain evidence="4">DSM 1968</strain>
    </source>
</reference>
<dbReference type="PANTHER" id="PTHR46652">
    <property type="entry name" value="LEUCINE-RICH REPEAT AND IQ DOMAIN-CONTAINING PROTEIN 1-RELATED"/>
    <property type="match status" value="1"/>
</dbReference>
<dbReference type="InterPro" id="IPR003591">
    <property type="entry name" value="Leu-rich_rpt_typical-subtyp"/>
</dbReference>
<dbReference type="RefSeq" id="XP_020050388.1">
    <property type="nucleotide sequence ID" value="XM_020194328.1"/>
</dbReference>
<evidence type="ECO:0000313" key="3">
    <source>
        <dbReference type="EMBL" id="ODV64081.1"/>
    </source>
</evidence>
<dbReference type="SUPFAM" id="SSF52058">
    <property type="entry name" value="L domain-like"/>
    <property type="match status" value="2"/>
</dbReference>
<dbReference type="InterPro" id="IPR032675">
    <property type="entry name" value="LRR_dom_sf"/>
</dbReference>
<dbReference type="InterPro" id="IPR050836">
    <property type="entry name" value="SDS22/Internalin_LRR"/>
</dbReference>
<evidence type="ECO:0000313" key="4">
    <source>
        <dbReference type="Proteomes" id="UP000095038"/>
    </source>
</evidence>
<dbReference type="SMART" id="SM00369">
    <property type="entry name" value="LRR_TYP"/>
    <property type="match status" value="12"/>
</dbReference>
<accession>A0A1D2VR50</accession>
<dbReference type="Pfam" id="PF13516">
    <property type="entry name" value="LRR_6"/>
    <property type="match status" value="1"/>
</dbReference>
<dbReference type="OrthoDB" id="676979at2759"/>
<proteinExistence type="predicted"/>
<protein>
    <submittedName>
        <fullName evidence="3">L domain-like protein</fullName>
    </submittedName>
</protein>
<name>A0A1D2VR50_9ASCO</name>
<keyword evidence="2" id="KW-0677">Repeat</keyword>
<dbReference type="GeneID" id="30967964"/>
<dbReference type="Pfam" id="PF12799">
    <property type="entry name" value="LRR_4"/>
    <property type="match status" value="3"/>
</dbReference>
<dbReference type="Gene3D" id="3.80.10.10">
    <property type="entry name" value="Ribonuclease Inhibitor"/>
    <property type="match status" value="4"/>
</dbReference>
<evidence type="ECO:0000256" key="2">
    <source>
        <dbReference type="ARBA" id="ARBA00022737"/>
    </source>
</evidence>
<gene>
    <name evidence="3" type="ORF">ASCRUDRAFT_79010</name>
</gene>
<evidence type="ECO:0000256" key="1">
    <source>
        <dbReference type="ARBA" id="ARBA00022614"/>
    </source>
</evidence>
<dbReference type="AlphaFoldDB" id="A0A1D2VR50"/>
<dbReference type="Proteomes" id="UP000095038">
    <property type="component" value="Unassembled WGS sequence"/>
</dbReference>
<organism evidence="3 4">
    <name type="scientific">Ascoidea rubescens DSM 1968</name>
    <dbReference type="NCBI Taxonomy" id="1344418"/>
    <lineage>
        <taxon>Eukaryota</taxon>
        <taxon>Fungi</taxon>
        <taxon>Dikarya</taxon>
        <taxon>Ascomycota</taxon>
        <taxon>Saccharomycotina</taxon>
        <taxon>Saccharomycetes</taxon>
        <taxon>Ascoideaceae</taxon>
        <taxon>Ascoidea</taxon>
    </lineage>
</organism>
<dbReference type="EMBL" id="KV454475">
    <property type="protein sequence ID" value="ODV64081.1"/>
    <property type="molecule type" value="Genomic_DNA"/>
</dbReference>
<dbReference type="InParanoid" id="A0A1D2VR50"/>
<dbReference type="InterPro" id="IPR025875">
    <property type="entry name" value="Leu-rich_rpt_4"/>
</dbReference>
<dbReference type="PROSITE" id="PS51450">
    <property type="entry name" value="LRR"/>
    <property type="match status" value="11"/>
</dbReference>
<sequence>MSRNRITKINNLSNLTDLKVLNLSQNRISKINKNLSNLINLTDLNLSRNLINNIENLDHLYNLIHLNLSYNDITEIKNLNNLTNLTYLDLKENKIELINNLNGLTNLTHLDLKNNIIERIYHISDLINLKYLDLGDNKIKSIENLDSLNNLTYLNLSENIITCIDNIGRLKLSNLKTLNLSWNNLTVIAERYPLVFNLQLLENLILRHNKISFISLNSLNNLKFIDLSFNDFSKTNFFEQISIKYNSNDNKLIKIRCMVNLFDIIQIRKADTQFNELKYLDLSSNFLKKFEIEEDCLTNLEVLILNDNKLETIEIKSSRKNTLINFFQLIQLNKNNYPLKNLRKLFLCNNLIRDGTWIKNLSSNLEEIDLSLNLLKRIPRFGNSITHGDNKFKKLRKLEMAQCSIKKMENLGDLTNLRVLNLRNNQIGKIEGIENLLKLGHLNLQYNQVSHLRKFNVNKLNSFLFIDLSGNEIEKFSSDNFFDSLDNVFIKCKKLEIIKNHEKYGELVKHLVGVDVNIF</sequence>
<dbReference type="PANTHER" id="PTHR46652:SF3">
    <property type="entry name" value="LEUCINE-RICH REPEAT-CONTAINING PROTEIN 9"/>
    <property type="match status" value="1"/>
</dbReference>
<dbReference type="InterPro" id="IPR001611">
    <property type="entry name" value="Leu-rich_rpt"/>
</dbReference>
<dbReference type="SMART" id="SM00365">
    <property type="entry name" value="LRR_SD22"/>
    <property type="match status" value="15"/>
</dbReference>
<keyword evidence="1" id="KW-0433">Leucine-rich repeat</keyword>
<keyword evidence="4" id="KW-1185">Reference proteome</keyword>
<dbReference type="STRING" id="1344418.A0A1D2VR50"/>